<name>A0ABS4GXJ6_9BACL</name>
<protein>
    <submittedName>
        <fullName evidence="1">Uncharacterized protein</fullName>
    </submittedName>
</protein>
<organism evidence="1 2">
    <name type="scientific">Ammoniphilus resinae</name>
    <dbReference type="NCBI Taxonomy" id="861532"/>
    <lineage>
        <taxon>Bacteria</taxon>
        <taxon>Bacillati</taxon>
        <taxon>Bacillota</taxon>
        <taxon>Bacilli</taxon>
        <taxon>Bacillales</taxon>
        <taxon>Paenibacillaceae</taxon>
        <taxon>Aneurinibacillus group</taxon>
        <taxon>Ammoniphilus</taxon>
    </lineage>
</organism>
<dbReference type="EMBL" id="JAGGKT010000035">
    <property type="protein sequence ID" value="MBP1934994.1"/>
    <property type="molecule type" value="Genomic_DNA"/>
</dbReference>
<dbReference type="Proteomes" id="UP001519343">
    <property type="component" value="Unassembled WGS sequence"/>
</dbReference>
<accession>A0ABS4GXJ6</accession>
<sequence length="65" mass="7375">MGLRFPKGMMIARLPYKFKGSRIVGCLFVVKEVKVVNEDVLKGVILRTSIELLENLKDQLIKEGI</sequence>
<proteinExistence type="predicted"/>
<keyword evidence="2" id="KW-1185">Reference proteome</keyword>
<comment type="caution">
    <text evidence="1">The sequence shown here is derived from an EMBL/GenBank/DDBJ whole genome shotgun (WGS) entry which is preliminary data.</text>
</comment>
<evidence type="ECO:0000313" key="1">
    <source>
        <dbReference type="EMBL" id="MBP1934994.1"/>
    </source>
</evidence>
<evidence type="ECO:0000313" key="2">
    <source>
        <dbReference type="Proteomes" id="UP001519343"/>
    </source>
</evidence>
<reference evidence="1 2" key="1">
    <citation type="submission" date="2021-03" db="EMBL/GenBank/DDBJ databases">
        <title>Genomic Encyclopedia of Type Strains, Phase IV (KMG-IV): sequencing the most valuable type-strain genomes for metagenomic binning, comparative biology and taxonomic classification.</title>
        <authorList>
            <person name="Goeker M."/>
        </authorList>
    </citation>
    <scope>NUCLEOTIDE SEQUENCE [LARGE SCALE GENOMIC DNA]</scope>
    <source>
        <strain evidence="1 2">DSM 24738</strain>
    </source>
</reference>
<gene>
    <name evidence="1" type="ORF">J2Z37_005014</name>
</gene>